<proteinExistence type="inferred from homology"/>
<dbReference type="Gene3D" id="2.30.130.110">
    <property type="match status" value="1"/>
</dbReference>
<evidence type="ECO:0000256" key="1">
    <source>
        <dbReference type="ARBA" id="ARBA00010986"/>
    </source>
</evidence>
<dbReference type="Pfam" id="PF08666">
    <property type="entry name" value="SAF"/>
    <property type="match status" value="1"/>
</dbReference>
<evidence type="ECO:0000256" key="2">
    <source>
        <dbReference type="ARBA" id="ARBA00023239"/>
    </source>
</evidence>
<dbReference type="AlphaFoldDB" id="A0A173VAZ4"/>
<gene>
    <name evidence="4" type="primary">garD</name>
    <name evidence="4" type="ORF">ERS852444_02734</name>
</gene>
<dbReference type="Proteomes" id="UP000095453">
    <property type="component" value="Unassembled WGS sequence"/>
</dbReference>
<feature type="domain" description="SAF" evidence="3">
    <location>
        <begin position="12"/>
        <end position="84"/>
    </location>
</feature>
<accession>A0A173VAZ4</accession>
<dbReference type="GO" id="GO:0019698">
    <property type="term" value="P:D-galacturonate catabolic process"/>
    <property type="evidence" value="ECO:0007669"/>
    <property type="project" value="TreeGrafter"/>
</dbReference>
<dbReference type="EC" id="4.2.1.42" evidence="4"/>
<dbReference type="Pfam" id="PF20629">
    <property type="entry name" value="GD_AH_C"/>
    <property type="match status" value="1"/>
</dbReference>
<dbReference type="RefSeq" id="WP_278334937.1">
    <property type="nucleotide sequence ID" value="NZ_CYXX01000025.1"/>
</dbReference>
<dbReference type="PANTHER" id="PTHR30536:SF5">
    <property type="entry name" value="ALTRONATE DEHYDRATASE"/>
    <property type="match status" value="1"/>
</dbReference>
<keyword evidence="2 4" id="KW-0456">Lyase</keyword>
<name>A0A173VAZ4_9FIRM</name>
<dbReference type="PANTHER" id="PTHR30536">
    <property type="entry name" value="ALTRONATE/GALACTARATE DEHYDRATASE"/>
    <property type="match status" value="1"/>
</dbReference>
<reference evidence="4 5" key="1">
    <citation type="submission" date="2015-09" db="EMBL/GenBank/DDBJ databases">
        <authorList>
            <consortium name="Pathogen Informatics"/>
        </authorList>
    </citation>
    <scope>NUCLEOTIDE SEQUENCE [LARGE SCALE GENOMIC DNA]</scope>
    <source>
        <strain evidence="4 5">2789STDY5608887</strain>
    </source>
</reference>
<comment type="similarity">
    <text evidence="1">Belongs to the UxaA family.</text>
</comment>
<dbReference type="InterPro" id="IPR013974">
    <property type="entry name" value="SAF"/>
</dbReference>
<organism evidence="4 5">
    <name type="scientific">Roseburia inulinivorans</name>
    <dbReference type="NCBI Taxonomy" id="360807"/>
    <lineage>
        <taxon>Bacteria</taxon>
        <taxon>Bacillati</taxon>
        <taxon>Bacillota</taxon>
        <taxon>Clostridia</taxon>
        <taxon>Lachnospirales</taxon>
        <taxon>Lachnospiraceae</taxon>
        <taxon>Roseburia</taxon>
    </lineage>
</organism>
<dbReference type="InterPro" id="IPR044144">
    <property type="entry name" value="SAF_UxaA/GarD"/>
</dbReference>
<sequence length="495" mass="53306">MFMKTIQIAPVDNVAVALCPINAGETVQSGDLSQVVVTEAIPQGHKIALKNIAKEENIIKYGFVIGHATTDIPAGSWVHTHNMATNLSGEIEYSYHPELKQPASEKPECFNGFRRKDGRAAIRNEIWIIPTVGCVNDVAKRMTALNQDLVTGTIDGLYTFDHPFGCSQTGHDHAQTRKLLAALVRHPNAAAVLVLGLGCENLTHEQFVEELGDYDADRVKFLTCQEVEDEFEAGRKLLEECAAYAGQFHREPIPVSELVVGMKCGGSDGLSGITANPAVGRFSDMLVARGGSTVLTEVPEMFGAEGFLMNRCINKEVFEKAVSMINGFKNYFISHNEVVYDNPSPGNRQGGITTLEDKSCGCVQKGGTAPIMDVIGYGDAVVTKGLNMLYGPGNDLVSATAMTAAGAHLILFTTGRGTPFGAPAPTLKLSTNSQLAENKKGWIDFDAGPIVEGESIDDAAKRLLQLVIEVANGKETQTEKRGYRSISIFKDGVVL</sequence>
<dbReference type="InterPro" id="IPR007392">
    <property type="entry name" value="GD_AH_second"/>
</dbReference>
<dbReference type="InterPro" id="IPR052172">
    <property type="entry name" value="UxaA_altronate/galactarate_dh"/>
</dbReference>
<dbReference type="InterPro" id="IPR048332">
    <property type="entry name" value="GD_AH_C"/>
</dbReference>
<evidence type="ECO:0000313" key="4">
    <source>
        <dbReference type="EMBL" id="CUN24313.1"/>
    </source>
</evidence>
<evidence type="ECO:0000259" key="3">
    <source>
        <dbReference type="SMART" id="SM00858"/>
    </source>
</evidence>
<protein>
    <submittedName>
        <fullName evidence="4">D-galactarate dehydratase</fullName>
        <ecNumber evidence="4">4.2.1.42</ecNumber>
    </submittedName>
</protein>
<evidence type="ECO:0000313" key="5">
    <source>
        <dbReference type="Proteomes" id="UP000095453"/>
    </source>
</evidence>
<dbReference type="Pfam" id="PF04295">
    <property type="entry name" value="GD_AH_second"/>
    <property type="match status" value="1"/>
</dbReference>
<dbReference type="SMART" id="SM00858">
    <property type="entry name" value="SAF"/>
    <property type="match status" value="1"/>
</dbReference>
<dbReference type="GO" id="GO:0008867">
    <property type="term" value="F:galactarate dehydratase activity"/>
    <property type="evidence" value="ECO:0007669"/>
    <property type="project" value="UniProtKB-EC"/>
</dbReference>
<dbReference type="EMBL" id="CYXX01000025">
    <property type="protein sequence ID" value="CUN24313.1"/>
    <property type="molecule type" value="Genomic_DNA"/>
</dbReference>
<dbReference type="CDD" id="cd11613">
    <property type="entry name" value="SAF_AH_GD"/>
    <property type="match status" value="1"/>
</dbReference>